<dbReference type="AlphaFoldDB" id="A0A3P6UD79"/>
<dbReference type="EMBL" id="UYRX01001445">
    <property type="protein sequence ID" value="VDK89690.1"/>
    <property type="molecule type" value="Genomic_DNA"/>
</dbReference>
<proteinExistence type="predicted"/>
<organism evidence="1 2">
    <name type="scientific">Litomosoides sigmodontis</name>
    <name type="common">Filarial nematode worm</name>
    <dbReference type="NCBI Taxonomy" id="42156"/>
    <lineage>
        <taxon>Eukaryota</taxon>
        <taxon>Metazoa</taxon>
        <taxon>Ecdysozoa</taxon>
        <taxon>Nematoda</taxon>
        <taxon>Chromadorea</taxon>
        <taxon>Rhabditida</taxon>
        <taxon>Spirurina</taxon>
        <taxon>Spiruromorpha</taxon>
        <taxon>Filarioidea</taxon>
        <taxon>Onchocercidae</taxon>
        <taxon>Litomosoides</taxon>
    </lineage>
</organism>
<accession>A0A3P6UD79</accession>
<protein>
    <submittedName>
        <fullName evidence="1">Uncharacterized protein</fullName>
    </submittedName>
</protein>
<dbReference type="Gene3D" id="3.10.129.10">
    <property type="entry name" value="Hotdog Thioesterase"/>
    <property type="match status" value="1"/>
</dbReference>
<sequence>MELVVDAEVLDVTTGNRELTNTFYITFHSDRTVPTVVPYSYSEGMIYLEARRRFDRFLSQHRKMAE</sequence>
<name>A0A3P6UD79_LITSI</name>
<keyword evidence="2" id="KW-1185">Reference proteome</keyword>
<dbReference type="OrthoDB" id="331699at2759"/>
<reference evidence="1 2" key="1">
    <citation type="submission" date="2018-08" db="EMBL/GenBank/DDBJ databases">
        <authorList>
            <person name="Laetsch R D."/>
            <person name="Stevens L."/>
            <person name="Kumar S."/>
            <person name="Blaxter L. M."/>
        </authorList>
    </citation>
    <scope>NUCLEOTIDE SEQUENCE [LARGE SCALE GENOMIC DNA]</scope>
</reference>
<dbReference type="STRING" id="42156.A0A3P6UD79"/>
<dbReference type="InterPro" id="IPR029069">
    <property type="entry name" value="HotDog_dom_sf"/>
</dbReference>
<dbReference type="SUPFAM" id="SSF54637">
    <property type="entry name" value="Thioesterase/thiol ester dehydrase-isomerase"/>
    <property type="match status" value="1"/>
</dbReference>
<evidence type="ECO:0000313" key="2">
    <source>
        <dbReference type="Proteomes" id="UP000277928"/>
    </source>
</evidence>
<gene>
    <name evidence="1" type="ORF">NLS_LOCUS9234</name>
</gene>
<dbReference type="Proteomes" id="UP000277928">
    <property type="component" value="Unassembled WGS sequence"/>
</dbReference>
<evidence type="ECO:0000313" key="1">
    <source>
        <dbReference type="EMBL" id="VDK89690.1"/>
    </source>
</evidence>